<feature type="region of interest" description="Disordered" evidence="1">
    <location>
        <begin position="1"/>
        <end position="79"/>
    </location>
</feature>
<evidence type="ECO:0000313" key="3">
    <source>
        <dbReference type="Proteomes" id="UP001148838"/>
    </source>
</evidence>
<keyword evidence="3" id="KW-1185">Reference proteome</keyword>
<dbReference type="EMBL" id="JAJSOF020000023">
    <property type="protein sequence ID" value="KAJ4435741.1"/>
    <property type="molecule type" value="Genomic_DNA"/>
</dbReference>
<organism evidence="2 3">
    <name type="scientific">Periplaneta americana</name>
    <name type="common">American cockroach</name>
    <name type="synonym">Blatta americana</name>
    <dbReference type="NCBI Taxonomy" id="6978"/>
    <lineage>
        <taxon>Eukaryota</taxon>
        <taxon>Metazoa</taxon>
        <taxon>Ecdysozoa</taxon>
        <taxon>Arthropoda</taxon>
        <taxon>Hexapoda</taxon>
        <taxon>Insecta</taxon>
        <taxon>Pterygota</taxon>
        <taxon>Neoptera</taxon>
        <taxon>Polyneoptera</taxon>
        <taxon>Dictyoptera</taxon>
        <taxon>Blattodea</taxon>
        <taxon>Blattoidea</taxon>
        <taxon>Blattidae</taxon>
        <taxon>Blattinae</taxon>
        <taxon>Periplaneta</taxon>
    </lineage>
</organism>
<sequence length="79" mass="7850">MSGTQTAGGSHASKRNDILCGQDDQESVRSAQTGVVGSSVNLRTRLNPGAGTGTELLSPGDEDGGGGGGGDFIIKFSPD</sequence>
<accession>A0ABQ8SPS6</accession>
<evidence type="ECO:0000313" key="2">
    <source>
        <dbReference type="EMBL" id="KAJ4435741.1"/>
    </source>
</evidence>
<reference evidence="2 3" key="1">
    <citation type="journal article" date="2022" name="Allergy">
        <title>Genome assembly and annotation of Periplaneta americana reveal a comprehensive cockroach allergen profile.</title>
        <authorList>
            <person name="Wang L."/>
            <person name="Xiong Q."/>
            <person name="Saelim N."/>
            <person name="Wang L."/>
            <person name="Nong W."/>
            <person name="Wan A.T."/>
            <person name="Shi M."/>
            <person name="Liu X."/>
            <person name="Cao Q."/>
            <person name="Hui J.H.L."/>
            <person name="Sookrung N."/>
            <person name="Leung T.F."/>
            <person name="Tungtrongchitr A."/>
            <person name="Tsui S.K.W."/>
        </authorList>
    </citation>
    <scope>NUCLEOTIDE SEQUENCE [LARGE SCALE GENOMIC DNA]</scope>
    <source>
        <strain evidence="2">PWHHKU_190912</strain>
    </source>
</reference>
<comment type="caution">
    <text evidence="2">The sequence shown here is derived from an EMBL/GenBank/DDBJ whole genome shotgun (WGS) entry which is preliminary data.</text>
</comment>
<name>A0ABQ8SPS6_PERAM</name>
<protein>
    <submittedName>
        <fullName evidence="2">Uncharacterized protein</fullName>
    </submittedName>
</protein>
<proteinExistence type="predicted"/>
<feature type="compositionally biased region" description="Polar residues" evidence="1">
    <location>
        <begin position="28"/>
        <end position="44"/>
    </location>
</feature>
<dbReference type="Proteomes" id="UP001148838">
    <property type="component" value="Unassembled WGS sequence"/>
</dbReference>
<gene>
    <name evidence="2" type="ORF">ANN_18358</name>
</gene>
<evidence type="ECO:0000256" key="1">
    <source>
        <dbReference type="SAM" id="MobiDB-lite"/>
    </source>
</evidence>